<evidence type="ECO:0000313" key="1">
    <source>
        <dbReference type="EMBL" id="JAH03275.1"/>
    </source>
</evidence>
<sequence length="33" mass="4080">MHLDYILFALYVLQKLCHKHGLQKQEIRKIRQD</sequence>
<accession>A0A0E9PGT6</accession>
<dbReference type="AlphaFoldDB" id="A0A0E9PGT6"/>
<dbReference type="EMBL" id="GBXM01105302">
    <property type="protein sequence ID" value="JAH03275.1"/>
    <property type="molecule type" value="Transcribed_RNA"/>
</dbReference>
<reference evidence="1" key="1">
    <citation type="submission" date="2014-11" db="EMBL/GenBank/DDBJ databases">
        <authorList>
            <person name="Amaro Gonzalez C."/>
        </authorList>
    </citation>
    <scope>NUCLEOTIDE SEQUENCE</scope>
</reference>
<reference evidence="1" key="2">
    <citation type="journal article" date="2015" name="Fish Shellfish Immunol.">
        <title>Early steps in the European eel (Anguilla anguilla)-Vibrio vulnificus interaction in the gills: Role of the RtxA13 toxin.</title>
        <authorList>
            <person name="Callol A."/>
            <person name="Pajuelo D."/>
            <person name="Ebbesson L."/>
            <person name="Teles M."/>
            <person name="MacKenzie S."/>
            <person name="Amaro C."/>
        </authorList>
    </citation>
    <scope>NUCLEOTIDE SEQUENCE</scope>
</reference>
<proteinExistence type="predicted"/>
<name>A0A0E9PGT6_ANGAN</name>
<organism evidence="1">
    <name type="scientific">Anguilla anguilla</name>
    <name type="common">European freshwater eel</name>
    <name type="synonym">Muraena anguilla</name>
    <dbReference type="NCBI Taxonomy" id="7936"/>
    <lineage>
        <taxon>Eukaryota</taxon>
        <taxon>Metazoa</taxon>
        <taxon>Chordata</taxon>
        <taxon>Craniata</taxon>
        <taxon>Vertebrata</taxon>
        <taxon>Euteleostomi</taxon>
        <taxon>Actinopterygii</taxon>
        <taxon>Neopterygii</taxon>
        <taxon>Teleostei</taxon>
        <taxon>Anguilliformes</taxon>
        <taxon>Anguillidae</taxon>
        <taxon>Anguilla</taxon>
    </lineage>
</organism>
<protein>
    <submittedName>
        <fullName evidence="1">Uncharacterized protein</fullName>
    </submittedName>
</protein>